<feature type="region of interest" description="Disordered" evidence="1">
    <location>
        <begin position="1"/>
        <end position="23"/>
    </location>
</feature>
<dbReference type="Gene3D" id="1.10.287.500">
    <property type="entry name" value="Helix hairpin bin"/>
    <property type="match status" value="1"/>
</dbReference>
<reference evidence="2 3" key="1">
    <citation type="submission" date="2019-09" db="EMBL/GenBank/DDBJ databases">
        <title>Genome sequence of Roseospira marina, one of the more divergent members of the non-sulfur purple photosynthetic bacterial family, the Rhodospirillaceae.</title>
        <authorList>
            <person name="Meyer T."/>
            <person name="Kyndt J."/>
        </authorList>
    </citation>
    <scope>NUCLEOTIDE SEQUENCE [LARGE SCALE GENOMIC DNA]</scope>
    <source>
        <strain evidence="2 3">DSM 15113</strain>
    </source>
</reference>
<keyword evidence="3" id="KW-1185">Reference proteome</keyword>
<dbReference type="OrthoDB" id="7269965at2"/>
<name>A0A5M6IIT2_9PROT</name>
<dbReference type="Pfam" id="PF04344">
    <property type="entry name" value="CheZ"/>
    <property type="match status" value="1"/>
</dbReference>
<dbReference type="AlphaFoldDB" id="A0A5M6IIT2"/>
<dbReference type="GO" id="GO:0009288">
    <property type="term" value="C:bacterial-type flagellum"/>
    <property type="evidence" value="ECO:0007669"/>
    <property type="project" value="InterPro"/>
</dbReference>
<dbReference type="GO" id="GO:0003824">
    <property type="term" value="F:catalytic activity"/>
    <property type="evidence" value="ECO:0007669"/>
    <property type="project" value="InterPro"/>
</dbReference>
<sequence length="293" mass="31805">MDEAAVRAGATPTTRTQARAAGPKRTFSIERHLRRGEDAAMVFDVGAGAETGAITALLDEIKSLRGDIGDLRSELVDAVKAPPPPPAEPVPVAEAPPRAPHDPASYADAGNDWKREAELLRIEVARMVRSLASTKREIAEIKHPLRSADEDRMIKAANELDAIVDATEAATNDILDASETISNHAVDMLSEMGEADAFAPKLRDINEQVGRIMEACNFQDITGQRVNKVVKTLEFIEDRIRTIVEDWGREAFLDLPLPDEDVADDPADESKLLNGPQLANKGLSQDDIDALFG</sequence>
<comment type="caution">
    <text evidence="2">The sequence shown here is derived from an EMBL/GenBank/DDBJ whole genome shotgun (WGS) entry which is preliminary data.</text>
</comment>
<dbReference type="SUPFAM" id="SSF75708">
    <property type="entry name" value="Chemotaxis phosphatase CheZ"/>
    <property type="match status" value="1"/>
</dbReference>
<evidence type="ECO:0000256" key="1">
    <source>
        <dbReference type="SAM" id="MobiDB-lite"/>
    </source>
</evidence>
<accession>A0A5M6IIT2</accession>
<dbReference type="Proteomes" id="UP000324065">
    <property type="component" value="Unassembled WGS sequence"/>
</dbReference>
<protein>
    <submittedName>
        <fullName evidence="2">Protein phosphatase CheZ</fullName>
    </submittedName>
</protein>
<organism evidence="2 3">
    <name type="scientific">Roseospira marina</name>
    <dbReference type="NCBI Taxonomy" id="140057"/>
    <lineage>
        <taxon>Bacteria</taxon>
        <taxon>Pseudomonadati</taxon>
        <taxon>Pseudomonadota</taxon>
        <taxon>Alphaproteobacteria</taxon>
        <taxon>Rhodospirillales</taxon>
        <taxon>Rhodospirillaceae</taxon>
        <taxon>Roseospira</taxon>
    </lineage>
</organism>
<evidence type="ECO:0000313" key="2">
    <source>
        <dbReference type="EMBL" id="KAA5607605.1"/>
    </source>
</evidence>
<gene>
    <name evidence="2" type="ORF">F1188_02270</name>
</gene>
<feature type="region of interest" description="Disordered" evidence="1">
    <location>
        <begin position="79"/>
        <end position="110"/>
    </location>
</feature>
<dbReference type="EMBL" id="VWPJ01000001">
    <property type="protein sequence ID" value="KAA5607605.1"/>
    <property type="molecule type" value="Genomic_DNA"/>
</dbReference>
<evidence type="ECO:0000313" key="3">
    <source>
        <dbReference type="Proteomes" id="UP000324065"/>
    </source>
</evidence>
<proteinExistence type="predicted"/>
<dbReference type="GO" id="GO:0050920">
    <property type="term" value="P:regulation of chemotaxis"/>
    <property type="evidence" value="ECO:0007669"/>
    <property type="project" value="InterPro"/>
</dbReference>
<feature type="compositionally biased region" description="Low complexity" evidence="1">
    <location>
        <begin position="7"/>
        <end position="23"/>
    </location>
</feature>
<dbReference type="InterPro" id="IPR007439">
    <property type="entry name" value="Chemotax_Pase_CheZ"/>
</dbReference>